<name>A0A5C6X3I9_9DELT</name>
<accession>A0A5C6X3I9</accession>
<feature type="binding site" evidence="5">
    <location>
        <position position="45"/>
    </location>
    <ligand>
        <name>Zn(2+)</name>
        <dbReference type="ChEBI" id="CHEBI:29105"/>
    </ligand>
</feature>
<sequence>MPSSIRTNIVSGDRVILAPERARRPRDHKLIEPDTSPGAARCPFCPAEPSRIPEPIRTRQSPSFPEHEHAITVVPNLYPALTPDDAERAFALGPYDAFGGVGAHEVVIEAPEHIEHWGELDASHITEIFVTWQERLRDLRQDHRIHDIIPFKNVGPRSGATLAHAHSQILALPQVSPRQQQLLERGQRHFDLHQRCALCDALHFELQGGERVILQDDAMVAWAPFASRASFEVWIAPRPHSADFAAASHSELAALARLTRRILELWELAIGRVDHNLVLHSAPFAFADKAYYHWHLEMLPRLSTHGGFEWGSGAYINATASEVAARHLRELNS</sequence>
<dbReference type="GO" id="GO:0008270">
    <property type="term" value="F:zinc ion binding"/>
    <property type="evidence" value="ECO:0007669"/>
    <property type="project" value="InterPro"/>
</dbReference>
<dbReference type="PIRSF" id="PIRSF000808">
    <property type="entry name" value="GalT"/>
    <property type="match status" value="1"/>
</dbReference>
<evidence type="ECO:0000256" key="4">
    <source>
        <dbReference type="PIRSR" id="PIRSR000808-1"/>
    </source>
</evidence>
<evidence type="ECO:0000259" key="6">
    <source>
        <dbReference type="Pfam" id="PF01087"/>
    </source>
</evidence>
<dbReference type="EMBL" id="VOSL01000044">
    <property type="protein sequence ID" value="TXD36284.1"/>
    <property type="molecule type" value="Genomic_DNA"/>
</dbReference>
<comment type="caution">
    <text evidence="7">The sequence shown here is derived from an EMBL/GenBank/DDBJ whole genome shotgun (WGS) entry which is preliminary data.</text>
</comment>
<feature type="binding site" evidence="5">
    <location>
        <position position="113"/>
    </location>
    <ligand>
        <name>Zn(2+)</name>
        <dbReference type="ChEBI" id="CHEBI:29105"/>
    </ligand>
</feature>
<dbReference type="Pfam" id="PF01087">
    <property type="entry name" value="GalP_UDP_transf"/>
    <property type="match status" value="1"/>
</dbReference>
<keyword evidence="1" id="KW-0808">Transferase</keyword>
<dbReference type="GO" id="GO:0008108">
    <property type="term" value="F:UDP-glucose:hexose-1-phosphate uridylyltransferase activity"/>
    <property type="evidence" value="ECO:0007669"/>
    <property type="project" value="InterPro"/>
</dbReference>
<keyword evidence="5" id="KW-0862">Zinc</keyword>
<feature type="binding site" evidence="5">
    <location>
        <position position="164"/>
    </location>
    <ligand>
        <name>Zn(2+)</name>
        <dbReference type="ChEBI" id="CHEBI:29105"/>
    </ligand>
</feature>
<dbReference type="PANTHER" id="PTHR42763:SF1">
    <property type="entry name" value="UDP-GLUCOSE--HEXOSE-1-PHOSPHATE URIDYLYLTRANSFERASE"/>
    <property type="match status" value="1"/>
</dbReference>
<protein>
    <submittedName>
        <fullName evidence="7">DUF4931 domain-containing protein</fullName>
    </submittedName>
</protein>
<evidence type="ECO:0000256" key="5">
    <source>
        <dbReference type="PIRSR" id="PIRSR000808-3"/>
    </source>
</evidence>
<keyword evidence="5" id="KW-0479">Metal-binding</keyword>
<reference evidence="7 8" key="1">
    <citation type="submission" date="2019-08" db="EMBL/GenBank/DDBJ databases">
        <title>Bradymonadales sp. TMQ2.</title>
        <authorList>
            <person name="Liang Q."/>
        </authorList>
    </citation>
    <scope>NUCLEOTIDE SEQUENCE [LARGE SCALE GENOMIC DNA]</scope>
    <source>
        <strain evidence="7 8">TMQ2</strain>
    </source>
</reference>
<dbReference type="Proteomes" id="UP000321046">
    <property type="component" value="Unassembled WGS sequence"/>
</dbReference>
<evidence type="ECO:0000256" key="1">
    <source>
        <dbReference type="ARBA" id="ARBA00022679"/>
    </source>
</evidence>
<organism evidence="7 8">
    <name type="scientific">Lujinxingia vulgaris</name>
    <dbReference type="NCBI Taxonomy" id="2600176"/>
    <lineage>
        <taxon>Bacteria</taxon>
        <taxon>Deltaproteobacteria</taxon>
        <taxon>Bradymonadales</taxon>
        <taxon>Lujinxingiaceae</taxon>
        <taxon>Lujinxingia</taxon>
    </lineage>
</organism>
<dbReference type="InterPro" id="IPR005849">
    <property type="entry name" value="GalP_Utransf_N"/>
</dbReference>
<dbReference type="PANTHER" id="PTHR42763">
    <property type="entry name" value="ADP-GLUCOSE PHOSPHORYLASE"/>
    <property type="match status" value="1"/>
</dbReference>
<evidence type="ECO:0000256" key="3">
    <source>
        <dbReference type="ARBA" id="ARBA00023277"/>
    </source>
</evidence>
<dbReference type="RefSeq" id="WP_146974235.1">
    <property type="nucleotide sequence ID" value="NZ_VOSL01000044.1"/>
</dbReference>
<dbReference type="InterPro" id="IPR036265">
    <property type="entry name" value="HIT-like_sf"/>
</dbReference>
<feature type="binding site" evidence="5">
    <location>
        <position position="42"/>
    </location>
    <ligand>
        <name>Zn(2+)</name>
        <dbReference type="ChEBI" id="CHEBI:29105"/>
    </ligand>
</feature>
<dbReference type="SUPFAM" id="SSF54197">
    <property type="entry name" value="HIT-like"/>
    <property type="match status" value="2"/>
</dbReference>
<dbReference type="InterPro" id="IPR053177">
    <property type="entry name" value="ADP-glucose_phosphorylase"/>
</dbReference>
<comment type="cofactor">
    <cofactor evidence="5">
        <name>Zn(2+)</name>
        <dbReference type="ChEBI" id="CHEBI:29105"/>
    </cofactor>
    <text evidence="5">Binds 1 zinc ion per subunit.</text>
</comment>
<dbReference type="OrthoDB" id="9769064at2"/>
<evidence type="ECO:0000256" key="2">
    <source>
        <dbReference type="ARBA" id="ARBA00022695"/>
    </source>
</evidence>
<dbReference type="GO" id="GO:0006012">
    <property type="term" value="P:galactose metabolic process"/>
    <property type="evidence" value="ECO:0007669"/>
    <property type="project" value="InterPro"/>
</dbReference>
<proteinExistence type="predicted"/>
<evidence type="ECO:0000313" key="8">
    <source>
        <dbReference type="Proteomes" id="UP000321046"/>
    </source>
</evidence>
<dbReference type="AlphaFoldDB" id="A0A5C6X3I9"/>
<feature type="active site" description="Tele-UMP-histidine intermediate" evidence="4">
    <location>
        <position position="166"/>
    </location>
</feature>
<keyword evidence="3" id="KW-0119">Carbohydrate metabolism</keyword>
<dbReference type="InterPro" id="IPR001937">
    <property type="entry name" value="GalP_UDPtransf1"/>
</dbReference>
<keyword evidence="2" id="KW-0548">Nucleotidyltransferase</keyword>
<evidence type="ECO:0000313" key="7">
    <source>
        <dbReference type="EMBL" id="TXD36284.1"/>
    </source>
</evidence>
<feature type="domain" description="Galactose-1-phosphate uridyl transferase N-terminal" evidence="6">
    <location>
        <begin position="5"/>
        <end position="174"/>
    </location>
</feature>
<dbReference type="Gene3D" id="3.30.428.10">
    <property type="entry name" value="HIT-like"/>
    <property type="match status" value="2"/>
</dbReference>
<gene>
    <name evidence="7" type="ORF">FRC96_09375</name>
</gene>